<accession>A0A1J8QU85</accession>
<dbReference type="GO" id="GO:0032259">
    <property type="term" value="P:methylation"/>
    <property type="evidence" value="ECO:0007669"/>
    <property type="project" value="UniProtKB-KW"/>
</dbReference>
<comment type="similarity">
    <text evidence="5">Belongs to the class VI-like SAM-binding methyltransferase superfamily. Isoprenylcysteine carboxyl methyltransferase family.</text>
</comment>
<dbReference type="Gene3D" id="1.20.120.1630">
    <property type="match status" value="1"/>
</dbReference>
<feature type="transmembrane region" description="Helical" evidence="5">
    <location>
        <begin position="150"/>
        <end position="167"/>
    </location>
</feature>
<evidence type="ECO:0000256" key="2">
    <source>
        <dbReference type="ARBA" id="ARBA00022692"/>
    </source>
</evidence>
<evidence type="ECO:0000256" key="3">
    <source>
        <dbReference type="ARBA" id="ARBA00022989"/>
    </source>
</evidence>
<dbReference type="InterPro" id="IPR007269">
    <property type="entry name" value="ICMT_MeTrfase"/>
</dbReference>
<keyword evidence="5" id="KW-0949">S-adenosyl-L-methionine</keyword>
<organism evidence="7 8">
    <name type="scientific">Rhizopogon vesiculosus</name>
    <dbReference type="NCBI Taxonomy" id="180088"/>
    <lineage>
        <taxon>Eukaryota</taxon>
        <taxon>Fungi</taxon>
        <taxon>Dikarya</taxon>
        <taxon>Basidiomycota</taxon>
        <taxon>Agaricomycotina</taxon>
        <taxon>Agaricomycetes</taxon>
        <taxon>Agaricomycetidae</taxon>
        <taxon>Boletales</taxon>
        <taxon>Suillineae</taxon>
        <taxon>Rhizopogonaceae</taxon>
        <taxon>Rhizopogon</taxon>
    </lineage>
</organism>
<evidence type="ECO:0000256" key="1">
    <source>
        <dbReference type="ARBA" id="ARBA00004141"/>
    </source>
</evidence>
<feature type="chain" id="PRO_5012634059" description="Protein-S-isoprenylcysteine O-methyltransferase" evidence="6">
    <location>
        <begin position="16"/>
        <end position="235"/>
    </location>
</feature>
<keyword evidence="2 5" id="KW-0812">Transmembrane</keyword>
<keyword evidence="5" id="KW-0808">Transferase</keyword>
<keyword evidence="3 5" id="KW-1133">Transmembrane helix</keyword>
<dbReference type="Proteomes" id="UP000183567">
    <property type="component" value="Unassembled WGS sequence"/>
</dbReference>
<name>A0A1J8QU85_9AGAM</name>
<dbReference type="EC" id="2.1.1.100" evidence="5"/>
<dbReference type="Pfam" id="PF04140">
    <property type="entry name" value="ICMT"/>
    <property type="match status" value="1"/>
</dbReference>
<feature type="signal peptide" evidence="6">
    <location>
        <begin position="1"/>
        <end position="15"/>
    </location>
</feature>
<keyword evidence="4 5" id="KW-0472">Membrane</keyword>
<keyword evidence="6" id="KW-0732">Signal</keyword>
<evidence type="ECO:0000256" key="6">
    <source>
        <dbReference type="SAM" id="SignalP"/>
    </source>
</evidence>
<dbReference type="GO" id="GO:0005789">
    <property type="term" value="C:endoplasmic reticulum membrane"/>
    <property type="evidence" value="ECO:0007669"/>
    <property type="project" value="UniProtKB-SubCell"/>
</dbReference>
<dbReference type="EMBL" id="LVVM01004392">
    <property type="protein sequence ID" value="OJA13026.1"/>
    <property type="molecule type" value="Genomic_DNA"/>
</dbReference>
<keyword evidence="5" id="KW-0256">Endoplasmic reticulum</keyword>
<feature type="transmembrane region" description="Helical" evidence="5">
    <location>
        <begin position="98"/>
        <end position="116"/>
    </location>
</feature>
<comment type="caution">
    <text evidence="7">The sequence shown here is derived from an EMBL/GenBank/DDBJ whole genome shotgun (WGS) entry which is preliminary data.</text>
</comment>
<reference evidence="7 8" key="1">
    <citation type="submission" date="2016-03" db="EMBL/GenBank/DDBJ databases">
        <title>Comparative genomics of the ectomycorrhizal sister species Rhizopogon vinicolor and Rhizopogon vesiculosus (Basidiomycota: Boletales) reveals a divergence of the mating type B locus.</title>
        <authorList>
            <person name="Mujic A.B."/>
            <person name="Kuo A."/>
            <person name="Tritt A."/>
            <person name="Lipzen A."/>
            <person name="Chen C."/>
            <person name="Johnson J."/>
            <person name="Sharma A."/>
            <person name="Barry K."/>
            <person name="Grigoriev I.V."/>
            <person name="Spatafora J.W."/>
        </authorList>
    </citation>
    <scope>NUCLEOTIDE SEQUENCE [LARGE SCALE GENOMIC DNA]</scope>
    <source>
        <strain evidence="7 8">AM-OR11-056</strain>
    </source>
</reference>
<keyword evidence="8" id="KW-1185">Reference proteome</keyword>
<evidence type="ECO:0000313" key="7">
    <source>
        <dbReference type="EMBL" id="OJA13026.1"/>
    </source>
</evidence>
<sequence>MSFLRIPLVLSSAIAFQVSVTAPHIASTEELRMSVTESYVTFKFHELLRTMQRLYWAGALIEIAAIIAHHIDPSKVPSVLWSATEAIRTLTDVTISPSFLMGSSVVISAGFFRWLCYRTLDRQFTFVVSLRKGHQLVTTGPYAIVRHPSYTALYISLIGLIILHGSSDSWLRASGVSQIPGVTSFVITWIAVYTAVVVGVARRMKREDRMMHSTFGEEWEEWAGRVKYMLIPGVY</sequence>
<comment type="catalytic activity">
    <reaction evidence="5">
        <text>[protein]-C-terminal S-[(2E,6E)-farnesyl]-L-cysteine + S-adenosyl-L-methionine = [protein]-C-terminal S-[(2E,6E)-farnesyl]-L-cysteine methyl ester + S-adenosyl-L-homocysteine</text>
        <dbReference type="Rhea" id="RHEA:21672"/>
        <dbReference type="Rhea" id="RHEA-COMP:12125"/>
        <dbReference type="Rhea" id="RHEA-COMP:12126"/>
        <dbReference type="ChEBI" id="CHEBI:57856"/>
        <dbReference type="ChEBI" id="CHEBI:59789"/>
        <dbReference type="ChEBI" id="CHEBI:90510"/>
        <dbReference type="ChEBI" id="CHEBI:90511"/>
        <dbReference type="EC" id="2.1.1.100"/>
    </reaction>
</comment>
<protein>
    <recommendedName>
        <fullName evidence="5">Protein-S-isoprenylcysteine O-methyltransferase</fullName>
        <ecNumber evidence="5">2.1.1.100</ecNumber>
    </recommendedName>
</protein>
<proteinExistence type="inferred from homology"/>
<feature type="transmembrane region" description="Helical" evidence="5">
    <location>
        <begin position="179"/>
        <end position="201"/>
    </location>
</feature>
<dbReference type="AlphaFoldDB" id="A0A1J8QU85"/>
<gene>
    <name evidence="7" type="ORF">AZE42_13640</name>
</gene>
<feature type="transmembrane region" description="Helical" evidence="5">
    <location>
        <begin position="54"/>
        <end position="71"/>
    </location>
</feature>
<dbReference type="GO" id="GO:0004671">
    <property type="term" value="F:protein C-terminal S-isoprenylcysteine carboxyl O-methyltransferase activity"/>
    <property type="evidence" value="ECO:0007669"/>
    <property type="project" value="UniProtKB-EC"/>
</dbReference>
<dbReference type="STRING" id="180088.A0A1J8QU85"/>
<dbReference type="PANTHER" id="PTHR12714:SF9">
    <property type="entry name" value="PROTEIN-S-ISOPRENYLCYSTEINE O-METHYLTRANSFERASE"/>
    <property type="match status" value="1"/>
</dbReference>
<comment type="subcellular location">
    <subcellularLocation>
        <location evidence="5">Endoplasmic reticulum membrane</location>
        <topology evidence="5">Multi-pass membrane protein</topology>
    </subcellularLocation>
    <subcellularLocation>
        <location evidence="1">Membrane</location>
        <topology evidence="1">Multi-pass membrane protein</topology>
    </subcellularLocation>
</comment>
<evidence type="ECO:0000256" key="4">
    <source>
        <dbReference type="ARBA" id="ARBA00023136"/>
    </source>
</evidence>
<evidence type="ECO:0000256" key="5">
    <source>
        <dbReference type="RuleBase" id="RU362022"/>
    </source>
</evidence>
<dbReference type="PANTHER" id="PTHR12714">
    <property type="entry name" value="PROTEIN-S ISOPRENYLCYSTEINE O-METHYLTRANSFERASE"/>
    <property type="match status" value="1"/>
</dbReference>
<evidence type="ECO:0000313" key="8">
    <source>
        <dbReference type="Proteomes" id="UP000183567"/>
    </source>
</evidence>
<dbReference type="OrthoDB" id="422086at2759"/>
<keyword evidence="5" id="KW-0489">Methyltransferase</keyword>